<keyword evidence="4" id="KW-0186">Copper</keyword>
<keyword evidence="2" id="KW-0479">Metal-binding</keyword>
<dbReference type="EMBL" id="MU151272">
    <property type="protein sequence ID" value="KAF9445940.1"/>
    <property type="molecule type" value="Genomic_DNA"/>
</dbReference>
<evidence type="ECO:0000256" key="3">
    <source>
        <dbReference type="ARBA" id="ARBA00023002"/>
    </source>
</evidence>
<evidence type="ECO:0000313" key="12">
    <source>
        <dbReference type="Proteomes" id="UP000807342"/>
    </source>
</evidence>
<dbReference type="GO" id="GO:0005507">
    <property type="term" value="F:copper ion binding"/>
    <property type="evidence" value="ECO:0007669"/>
    <property type="project" value="InterPro"/>
</dbReference>
<comment type="similarity">
    <text evidence="1">Belongs to the multicopper oxidase family.</text>
</comment>
<dbReference type="Proteomes" id="UP000807342">
    <property type="component" value="Unassembled WGS sequence"/>
</dbReference>
<keyword evidence="6" id="KW-0325">Glycoprotein</keyword>
<dbReference type="InterPro" id="IPR033138">
    <property type="entry name" value="Cu_oxidase_CS"/>
</dbReference>
<dbReference type="PROSITE" id="PS00079">
    <property type="entry name" value="MULTICOPPER_OXIDASE1"/>
    <property type="match status" value="1"/>
</dbReference>
<sequence length="509" mass="55353">MLSQLASLFCLTTIALAVTVGPVATLTVANQQVSPDGFSRAASLVNGVNPGPIIAVKKGDKLQVNVVNNLSDPNQLRSLSMHWHGVLQKGTSSMDGAVGVTQCPIAPDNSFQYVFNADIAGTYWYHSHFEVQYCDGVRGALIVYDPNDPSKDLYDVDDETTIVTLSEWYHALAPSISGIPLADATLINGHGRYPTGPSSDLAIINVVGGKRYRLRLISISCDPDFTFSIDGHNITIIEVESVNVQPYTVNTVRLLAGQRYSAVLNADQPTANYWIRALPISGNRGLNSTFTNGVNSAVLRYKDAPIADPTTTQQTYKNKLVETSLYPLSSSPAPGNPTPDGAEYVFNITMGFNPDTFRFNINGLIFIPPTVPVLLQIMSGARTAQELLPTGSVFVVERNKTHTFSVIRSADSGTFSFLNPIRRDVVNTGETEGDYTSIRFRTDNPGPWILHCHIDFHLHEGLALVFAEAPDQTVPLDPLQPAEWDQLCPTWDALPDDIKHASVVPTASV</sequence>
<dbReference type="InterPro" id="IPR011707">
    <property type="entry name" value="Cu-oxidase-like_N"/>
</dbReference>
<dbReference type="Pfam" id="PF07731">
    <property type="entry name" value="Cu-oxidase_2"/>
    <property type="match status" value="1"/>
</dbReference>
<dbReference type="OrthoDB" id="2121828at2759"/>
<evidence type="ECO:0000259" key="10">
    <source>
        <dbReference type="Pfam" id="PF07732"/>
    </source>
</evidence>
<keyword evidence="7" id="KW-0732">Signal</keyword>
<dbReference type="GO" id="GO:0016491">
    <property type="term" value="F:oxidoreductase activity"/>
    <property type="evidence" value="ECO:0007669"/>
    <property type="project" value="UniProtKB-KW"/>
</dbReference>
<evidence type="ECO:0000256" key="5">
    <source>
        <dbReference type="ARBA" id="ARBA00023157"/>
    </source>
</evidence>
<dbReference type="Gene3D" id="2.60.40.420">
    <property type="entry name" value="Cupredoxins - blue copper proteins"/>
    <property type="match status" value="4"/>
</dbReference>
<feature type="signal peptide" evidence="7">
    <location>
        <begin position="1"/>
        <end position="17"/>
    </location>
</feature>
<keyword evidence="3" id="KW-0560">Oxidoreductase</keyword>
<dbReference type="InterPro" id="IPR002355">
    <property type="entry name" value="Cu_oxidase_Cu_BS"/>
</dbReference>
<dbReference type="CDD" id="cd13903">
    <property type="entry name" value="CuRO_3_Tv-LCC_like"/>
    <property type="match status" value="1"/>
</dbReference>
<feature type="domain" description="Plastocyanin-like" evidence="10">
    <location>
        <begin position="28"/>
        <end position="147"/>
    </location>
</feature>
<feature type="chain" id="PRO_5040393712" evidence="7">
    <location>
        <begin position="18"/>
        <end position="509"/>
    </location>
</feature>
<evidence type="ECO:0000256" key="7">
    <source>
        <dbReference type="SAM" id="SignalP"/>
    </source>
</evidence>
<dbReference type="InterPro" id="IPR008972">
    <property type="entry name" value="Cupredoxin"/>
</dbReference>
<evidence type="ECO:0000313" key="11">
    <source>
        <dbReference type="EMBL" id="KAF9445940.1"/>
    </source>
</evidence>
<reference evidence="11" key="1">
    <citation type="submission" date="2020-11" db="EMBL/GenBank/DDBJ databases">
        <authorList>
            <consortium name="DOE Joint Genome Institute"/>
            <person name="Ahrendt S."/>
            <person name="Riley R."/>
            <person name="Andreopoulos W."/>
            <person name="Labutti K."/>
            <person name="Pangilinan J."/>
            <person name="Ruiz-Duenas F.J."/>
            <person name="Barrasa J.M."/>
            <person name="Sanchez-Garcia M."/>
            <person name="Camarero S."/>
            <person name="Miyauchi S."/>
            <person name="Serrano A."/>
            <person name="Linde D."/>
            <person name="Babiker R."/>
            <person name="Drula E."/>
            <person name="Ayuso-Fernandez I."/>
            <person name="Pacheco R."/>
            <person name="Padilla G."/>
            <person name="Ferreira P."/>
            <person name="Barriuso J."/>
            <person name="Kellner H."/>
            <person name="Castanera R."/>
            <person name="Alfaro M."/>
            <person name="Ramirez L."/>
            <person name="Pisabarro A.G."/>
            <person name="Kuo A."/>
            <person name="Tritt A."/>
            <person name="Lipzen A."/>
            <person name="He G."/>
            <person name="Yan M."/>
            <person name="Ng V."/>
            <person name="Cullen D."/>
            <person name="Martin F."/>
            <person name="Rosso M.-N."/>
            <person name="Henrissat B."/>
            <person name="Hibbett D."/>
            <person name="Martinez A.T."/>
            <person name="Grigoriev I.V."/>
        </authorList>
    </citation>
    <scope>NUCLEOTIDE SEQUENCE</scope>
    <source>
        <strain evidence="11">MF-IS2</strain>
    </source>
</reference>
<accession>A0A9P5XA89</accession>
<dbReference type="PROSITE" id="PS00080">
    <property type="entry name" value="MULTICOPPER_OXIDASE2"/>
    <property type="match status" value="1"/>
</dbReference>
<evidence type="ECO:0000256" key="6">
    <source>
        <dbReference type="ARBA" id="ARBA00023180"/>
    </source>
</evidence>
<feature type="domain" description="Plastocyanin-like" evidence="9">
    <location>
        <begin position="402"/>
        <end position="471"/>
    </location>
</feature>
<evidence type="ECO:0000256" key="4">
    <source>
        <dbReference type="ARBA" id="ARBA00023008"/>
    </source>
</evidence>
<evidence type="ECO:0000256" key="1">
    <source>
        <dbReference type="ARBA" id="ARBA00010609"/>
    </source>
</evidence>
<dbReference type="Pfam" id="PF07732">
    <property type="entry name" value="Cu-oxidase_3"/>
    <property type="match status" value="1"/>
</dbReference>
<dbReference type="InterPro" id="IPR045087">
    <property type="entry name" value="Cu-oxidase_fam"/>
</dbReference>
<keyword evidence="12" id="KW-1185">Reference proteome</keyword>
<proteinExistence type="inferred from homology"/>
<evidence type="ECO:0000259" key="8">
    <source>
        <dbReference type="Pfam" id="PF00394"/>
    </source>
</evidence>
<feature type="domain" description="Plastocyanin-like" evidence="8">
    <location>
        <begin position="160"/>
        <end position="303"/>
    </location>
</feature>
<comment type="caution">
    <text evidence="11">The sequence shown here is derived from an EMBL/GenBank/DDBJ whole genome shotgun (WGS) entry which is preliminary data.</text>
</comment>
<evidence type="ECO:0000256" key="2">
    <source>
        <dbReference type="ARBA" id="ARBA00022723"/>
    </source>
</evidence>
<dbReference type="InterPro" id="IPR001117">
    <property type="entry name" value="Cu-oxidase_2nd"/>
</dbReference>
<keyword evidence="5" id="KW-1015">Disulfide bond</keyword>
<dbReference type="PANTHER" id="PTHR11709:SF511">
    <property type="entry name" value="LACCASE"/>
    <property type="match status" value="1"/>
</dbReference>
<dbReference type="Pfam" id="PF00394">
    <property type="entry name" value="Cu-oxidase"/>
    <property type="match status" value="1"/>
</dbReference>
<dbReference type="AlphaFoldDB" id="A0A9P5XA89"/>
<protein>
    <submittedName>
        <fullName evidence="11">Multicopper oxidase</fullName>
    </submittedName>
</protein>
<dbReference type="PANTHER" id="PTHR11709">
    <property type="entry name" value="MULTI-COPPER OXIDASE"/>
    <property type="match status" value="1"/>
</dbReference>
<dbReference type="SUPFAM" id="SSF49503">
    <property type="entry name" value="Cupredoxins"/>
    <property type="match status" value="3"/>
</dbReference>
<organism evidence="11 12">
    <name type="scientific">Macrolepiota fuliginosa MF-IS2</name>
    <dbReference type="NCBI Taxonomy" id="1400762"/>
    <lineage>
        <taxon>Eukaryota</taxon>
        <taxon>Fungi</taxon>
        <taxon>Dikarya</taxon>
        <taxon>Basidiomycota</taxon>
        <taxon>Agaricomycotina</taxon>
        <taxon>Agaricomycetes</taxon>
        <taxon>Agaricomycetidae</taxon>
        <taxon>Agaricales</taxon>
        <taxon>Agaricineae</taxon>
        <taxon>Agaricaceae</taxon>
        <taxon>Macrolepiota</taxon>
    </lineage>
</organism>
<dbReference type="FunFam" id="2.60.40.420:FF:000045">
    <property type="entry name" value="Laccase 2"/>
    <property type="match status" value="1"/>
</dbReference>
<gene>
    <name evidence="11" type="ORF">P691DRAFT_777203</name>
</gene>
<dbReference type="InterPro" id="IPR011706">
    <property type="entry name" value="Cu-oxidase_C"/>
</dbReference>
<name>A0A9P5XA89_9AGAR</name>
<evidence type="ECO:0000259" key="9">
    <source>
        <dbReference type="Pfam" id="PF07731"/>
    </source>
</evidence>